<proteinExistence type="predicted"/>
<dbReference type="AlphaFoldDB" id="A0A5C6MBM9"/>
<dbReference type="Proteomes" id="UP000321083">
    <property type="component" value="Unassembled WGS sequence"/>
</dbReference>
<protein>
    <submittedName>
        <fullName evidence="1">Uncharacterized protein</fullName>
    </submittedName>
</protein>
<keyword evidence="2" id="KW-1185">Reference proteome</keyword>
<evidence type="ECO:0000313" key="2">
    <source>
        <dbReference type="Proteomes" id="UP000321083"/>
    </source>
</evidence>
<name>A0A5C6MBM9_9PLAN</name>
<gene>
    <name evidence="1" type="ORF">E3A20_02370</name>
</gene>
<comment type="caution">
    <text evidence="1">The sequence shown here is derived from an EMBL/GenBank/DDBJ whole genome shotgun (WGS) entry which is preliminary data.</text>
</comment>
<evidence type="ECO:0000313" key="1">
    <source>
        <dbReference type="EMBL" id="TWW12259.1"/>
    </source>
</evidence>
<feature type="non-terminal residue" evidence="1">
    <location>
        <position position="124"/>
    </location>
</feature>
<reference evidence="1 2" key="2">
    <citation type="submission" date="2019-08" db="EMBL/GenBank/DDBJ databases">
        <authorList>
            <person name="Henke P."/>
        </authorList>
    </citation>
    <scope>NUCLEOTIDE SEQUENCE [LARGE SCALE GENOMIC DNA]</scope>
    <source>
        <strain evidence="1">Phe10_nw2017</strain>
    </source>
</reference>
<dbReference type="EMBL" id="SRHE01000024">
    <property type="protein sequence ID" value="TWW12259.1"/>
    <property type="molecule type" value="Genomic_DNA"/>
</dbReference>
<organism evidence="1 2">
    <name type="scientific">Planctomyces bekefii</name>
    <dbReference type="NCBI Taxonomy" id="1653850"/>
    <lineage>
        <taxon>Bacteria</taxon>
        <taxon>Pseudomonadati</taxon>
        <taxon>Planctomycetota</taxon>
        <taxon>Planctomycetia</taxon>
        <taxon>Planctomycetales</taxon>
        <taxon>Planctomycetaceae</taxon>
        <taxon>Planctomyces</taxon>
    </lineage>
</organism>
<accession>A0A5C6MBM9</accession>
<reference evidence="1 2" key="1">
    <citation type="submission" date="2019-08" db="EMBL/GenBank/DDBJ databases">
        <title>100 year-old enigma solved: identification of Planctomyces bekefii, the type genus and species of the phylum Planctomycetes.</title>
        <authorList>
            <person name="Svetlana D.N."/>
            <person name="Overmann J."/>
        </authorList>
    </citation>
    <scope>NUCLEOTIDE SEQUENCE [LARGE SCALE GENOMIC DNA]</scope>
    <source>
        <strain evidence="1">Phe10_nw2017</strain>
    </source>
</reference>
<sequence length="124" mass="13315">MVSDAAKEMQVHSQENLSIGLSKSVLPLVECCLAASEMPSPAPLAVFELRALPIAVNSADHAKPPTDCSCGQHQIREVANIPFRSLTDHEPMRSAAIPGRSLGFDTRICFLSYCIQGSHPACRA</sequence>